<dbReference type="Gene3D" id="3.40.50.300">
    <property type="entry name" value="P-loop containing nucleotide triphosphate hydrolases"/>
    <property type="match status" value="1"/>
</dbReference>
<evidence type="ECO:0000256" key="2">
    <source>
        <dbReference type="ARBA" id="ARBA00023134"/>
    </source>
</evidence>
<dbReference type="PRINTS" id="PR00195">
    <property type="entry name" value="DYNAMIN"/>
</dbReference>
<dbReference type="InterPro" id="IPR000375">
    <property type="entry name" value="Dynamin_stalk"/>
</dbReference>
<dbReference type="CDD" id="cd08771">
    <property type="entry name" value="DLP_1"/>
    <property type="match status" value="1"/>
</dbReference>
<feature type="region of interest" description="Disordered" evidence="3">
    <location>
        <begin position="451"/>
        <end position="484"/>
    </location>
</feature>
<dbReference type="PROSITE" id="PS51718">
    <property type="entry name" value="G_DYNAMIN_2"/>
    <property type="match status" value="1"/>
</dbReference>
<dbReference type="AlphaFoldDB" id="A0A194V284"/>
<gene>
    <name evidence="6" type="ORF">VP1G_05390</name>
</gene>
<dbReference type="GO" id="GO:0005525">
    <property type="term" value="F:GTP binding"/>
    <property type="evidence" value="ECO:0007669"/>
    <property type="project" value="InterPro"/>
</dbReference>
<dbReference type="InterPro" id="IPR001401">
    <property type="entry name" value="Dynamin_GTPase"/>
</dbReference>
<evidence type="ECO:0000256" key="1">
    <source>
        <dbReference type="ARBA" id="ARBA00022741"/>
    </source>
</evidence>
<keyword evidence="2" id="KW-0342">GTP-binding</keyword>
<dbReference type="Gene3D" id="1.20.120.1240">
    <property type="entry name" value="Dynamin, middle domain"/>
    <property type="match status" value="1"/>
</dbReference>
<dbReference type="PROSITE" id="PS51388">
    <property type="entry name" value="GED"/>
    <property type="match status" value="1"/>
</dbReference>
<proteinExistence type="predicted"/>
<dbReference type="Proteomes" id="UP000078576">
    <property type="component" value="Unassembled WGS sequence"/>
</dbReference>
<reference evidence="7" key="1">
    <citation type="submission" date="2014-12" db="EMBL/GenBank/DDBJ databases">
        <title>Genome Sequence of Valsa Canker Pathogens Uncovers a Specific Adaption of Colonization on Woody Bark.</title>
        <authorList>
            <person name="Yin Z."/>
            <person name="Liu H."/>
            <person name="Gao X."/>
            <person name="Li Z."/>
            <person name="Song N."/>
            <person name="Ke X."/>
            <person name="Dai Q."/>
            <person name="Wu Y."/>
            <person name="Sun Y."/>
            <person name="Xu J.-R."/>
            <person name="Kang Z.K."/>
            <person name="Wang L."/>
            <person name="Huang L."/>
        </authorList>
    </citation>
    <scope>NUCLEOTIDE SEQUENCE [LARGE SCALE GENOMIC DNA]</scope>
    <source>
        <strain evidence="7">SXYL134</strain>
    </source>
</reference>
<dbReference type="InterPro" id="IPR030381">
    <property type="entry name" value="G_DYNAMIN_dom"/>
</dbReference>
<feature type="compositionally biased region" description="Polar residues" evidence="3">
    <location>
        <begin position="451"/>
        <end position="481"/>
    </location>
</feature>
<feature type="domain" description="Dynamin-type G" evidence="5">
    <location>
        <begin position="33"/>
        <end position="317"/>
    </location>
</feature>
<dbReference type="EMBL" id="KN714708">
    <property type="protein sequence ID" value="KUI58055.1"/>
    <property type="molecule type" value="Genomic_DNA"/>
</dbReference>
<accession>A0A194V284</accession>
<dbReference type="GO" id="GO:0005739">
    <property type="term" value="C:mitochondrion"/>
    <property type="evidence" value="ECO:0007669"/>
    <property type="project" value="TreeGrafter"/>
</dbReference>
<name>A0A194V284_CYTMA</name>
<sequence length="756" mass="85185">MADTTSLGELQTEEQRRVLDVVHQVRNCGLDGVVSLPQIVVCGDQSSGKSSVLEALTEIPFPRADNICTRFATEISLIRASTSSLTVKIIPDDTRPQAEQEKIRNFTESITDFKVLPTLMGKAMNVMGISDGASAIARDILSIEIQGPDRPQLTLVDIPGLVHSATKGVSDADVTMISDITDHYIKQPRTICLAVISATNDAANQSILQRVRKFDPKGERTLGVITKPDLLPKGSGSEAKFLELARNEDVVFSLGWHVVKNRKFEETDFSIEERNFSEKTYFNTSNFKKLPKTDVGIDTLRLKLSQLLFEHIKNELPRIQSELESALTTAADDLESLGQSRSTVTECRNYMAQLNMKCYELCKAGVSGHYEDAWFQEESPVVQLSKIPLQRLRAVVQWRNKGFADRFRKEGHKYEVDFNNTANQDAEQPSAPGALSKDAARSWADVVTNTAIENSKHPSTPQDFSKDLTNTADQDAEQSSAPKALSKDAALSWVKEMLQRSRGTELQGTFNPNLIAELFWEQSEAWGSLSKDYINLTCQLCENFVSNLLDSNVPMIIKPRIWQSMVRPVLRHRRDAAFEELEKLLKDRKDYPINYNHYYTDIIVEKRKDRIQRELLKHAPKSNNTSAGSAWAELPMELVTKPDEENIIHQVVSDWGRSATEDMEEFSCEEALDSLLAIYKVLQKTFIANITTQVIERHLVRGLQDIFSPMVALNMPDAKVESMVSEPTSVRRQRVFLTDRIKKLEEGQEIFRTVLA</sequence>
<evidence type="ECO:0000256" key="3">
    <source>
        <dbReference type="SAM" id="MobiDB-lite"/>
    </source>
</evidence>
<dbReference type="OrthoDB" id="415706at2759"/>
<dbReference type="GO" id="GO:0016020">
    <property type="term" value="C:membrane"/>
    <property type="evidence" value="ECO:0007669"/>
    <property type="project" value="TreeGrafter"/>
</dbReference>
<dbReference type="SUPFAM" id="SSF52540">
    <property type="entry name" value="P-loop containing nucleoside triphosphate hydrolases"/>
    <property type="match status" value="1"/>
</dbReference>
<dbReference type="STRING" id="694573.A0A194V284"/>
<feature type="domain" description="GED" evidence="4">
    <location>
        <begin position="668"/>
        <end position="756"/>
    </location>
</feature>
<dbReference type="GO" id="GO:0006897">
    <property type="term" value="P:endocytosis"/>
    <property type="evidence" value="ECO:0007669"/>
    <property type="project" value="TreeGrafter"/>
</dbReference>
<dbReference type="GO" id="GO:0048312">
    <property type="term" value="P:intracellular distribution of mitochondria"/>
    <property type="evidence" value="ECO:0007669"/>
    <property type="project" value="TreeGrafter"/>
</dbReference>
<evidence type="ECO:0000313" key="7">
    <source>
        <dbReference type="Proteomes" id="UP000078576"/>
    </source>
</evidence>
<protein>
    <submittedName>
        <fullName evidence="6">Interferon-induced GTP-binding protein Mx</fullName>
    </submittedName>
</protein>
<keyword evidence="1" id="KW-0547">Nucleotide-binding</keyword>
<feature type="region of interest" description="Disordered" evidence="3">
    <location>
        <begin position="420"/>
        <end position="439"/>
    </location>
</feature>
<dbReference type="PANTHER" id="PTHR11566">
    <property type="entry name" value="DYNAMIN"/>
    <property type="match status" value="1"/>
</dbReference>
<evidence type="ECO:0000259" key="5">
    <source>
        <dbReference type="PROSITE" id="PS51718"/>
    </source>
</evidence>
<dbReference type="InterPro" id="IPR045063">
    <property type="entry name" value="Dynamin_N"/>
</dbReference>
<evidence type="ECO:0000259" key="4">
    <source>
        <dbReference type="PROSITE" id="PS51388"/>
    </source>
</evidence>
<dbReference type="PANTHER" id="PTHR11566:SF66">
    <property type="entry name" value="INTERFERON-INDUCED GTP-BINDING PROTEIN MX"/>
    <property type="match status" value="1"/>
</dbReference>
<keyword evidence="7" id="KW-1185">Reference proteome</keyword>
<dbReference type="GO" id="GO:0003924">
    <property type="term" value="F:GTPase activity"/>
    <property type="evidence" value="ECO:0007669"/>
    <property type="project" value="InterPro"/>
</dbReference>
<dbReference type="InterPro" id="IPR027417">
    <property type="entry name" value="P-loop_NTPase"/>
</dbReference>
<dbReference type="SMART" id="SM00053">
    <property type="entry name" value="DYNc"/>
    <property type="match status" value="1"/>
</dbReference>
<evidence type="ECO:0000313" key="6">
    <source>
        <dbReference type="EMBL" id="KUI58055.1"/>
    </source>
</evidence>
<dbReference type="GO" id="GO:0008017">
    <property type="term" value="F:microtubule binding"/>
    <property type="evidence" value="ECO:0007669"/>
    <property type="project" value="TreeGrafter"/>
</dbReference>
<dbReference type="Pfam" id="PF00350">
    <property type="entry name" value="Dynamin_N"/>
    <property type="match status" value="1"/>
</dbReference>
<dbReference type="GO" id="GO:0016559">
    <property type="term" value="P:peroxisome fission"/>
    <property type="evidence" value="ECO:0007669"/>
    <property type="project" value="TreeGrafter"/>
</dbReference>
<dbReference type="InterPro" id="IPR020850">
    <property type="entry name" value="GED_dom"/>
</dbReference>
<dbReference type="FunFam" id="3.40.50.300:FF:001425">
    <property type="entry name" value="Dynamin GTPase, putative"/>
    <property type="match status" value="1"/>
</dbReference>
<dbReference type="GO" id="GO:0005874">
    <property type="term" value="C:microtubule"/>
    <property type="evidence" value="ECO:0007669"/>
    <property type="project" value="TreeGrafter"/>
</dbReference>
<dbReference type="Pfam" id="PF01031">
    <property type="entry name" value="Dynamin_M"/>
    <property type="match status" value="1"/>
</dbReference>
<organism evidence="6 7">
    <name type="scientific">Cytospora mali</name>
    <name type="common">Apple Valsa canker fungus</name>
    <name type="synonym">Valsa mali</name>
    <dbReference type="NCBI Taxonomy" id="578113"/>
    <lineage>
        <taxon>Eukaryota</taxon>
        <taxon>Fungi</taxon>
        <taxon>Dikarya</taxon>
        <taxon>Ascomycota</taxon>
        <taxon>Pezizomycotina</taxon>
        <taxon>Sordariomycetes</taxon>
        <taxon>Sordariomycetidae</taxon>
        <taxon>Diaporthales</taxon>
        <taxon>Cytosporaceae</taxon>
        <taxon>Cytospora</taxon>
    </lineage>
</organism>
<dbReference type="InterPro" id="IPR022812">
    <property type="entry name" value="Dynamin"/>
</dbReference>
<dbReference type="GO" id="GO:0000266">
    <property type="term" value="P:mitochondrial fission"/>
    <property type="evidence" value="ECO:0007669"/>
    <property type="project" value="TreeGrafter"/>
</dbReference>